<dbReference type="GO" id="GO:0004386">
    <property type="term" value="F:helicase activity"/>
    <property type="evidence" value="ECO:0007669"/>
    <property type="project" value="UniProtKB-KW"/>
</dbReference>
<dbReference type="RefSeq" id="WP_188633240.1">
    <property type="nucleotide sequence ID" value="NZ_BMNQ01000034.1"/>
</dbReference>
<dbReference type="InterPro" id="IPR027417">
    <property type="entry name" value="P-loop_NTPase"/>
</dbReference>
<dbReference type="InterPro" id="IPR024402">
    <property type="entry name" value="DUF2726"/>
</dbReference>
<dbReference type="Gene3D" id="3.40.50.300">
    <property type="entry name" value="P-loop containing nucleotide triphosphate hydrolases"/>
    <property type="match status" value="3"/>
</dbReference>
<proteinExistence type="predicted"/>
<feature type="domain" description="DUF2726" evidence="1">
    <location>
        <begin position="833"/>
        <end position="902"/>
    </location>
</feature>
<dbReference type="EMBL" id="BMNQ01000034">
    <property type="protein sequence ID" value="GGJ99982.1"/>
    <property type="molecule type" value="Genomic_DNA"/>
</dbReference>
<accession>A0A917PXZ3</accession>
<dbReference type="Gene3D" id="3.40.960.10">
    <property type="entry name" value="VSR Endonuclease"/>
    <property type="match status" value="1"/>
</dbReference>
<dbReference type="CDD" id="cd17934">
    <property type="entry name" value="DEXXQc_Upf1-like"/>
    <property type="match status" value="1"/>
</dbReference>
<comment type="caution">
    <text evidence="4">The sequence shown here is derived from an EMBL/GenBank/DDBJ whole genome shotgun (WGS) entry which is preliminary data.</text>
</comment>
<feature type="domain" description="DNA2/NAM7 helicase-like C-terminal" evidence="3">
    <location>
        <begin position="557"/>
        <end position="722"/>
    </location>
</feature>
<gene>
    <name evidence="4" type="ORF">GCM10007063_22990</name>
</gene>
<keyword evidence="4" id="KW-0347">Helicase</keyword>
<keyword evidence="4" id="KW-0067">ATP-binding</keyword>
<dbReference type="Proteomes" id="UP000658382">
    <property type="component" value="Unassembled WGS sequence"/>
</dbReference>
<dbReference type="CDD" id="cd18808">
    <property type="entry name" value="SF1_C_Upf1"/>
    <property type="match status" value="1"/>
</dbReference>
<feature type="domain" description="DNA2/NAM7 helicase helicase" evidence="2">
    <location>
        <begin position="470"/>
        <end position="531"/>
    </location>
</feature>
<dbReference type="PANTHER" id="PTHR10887">
    <property type="entry name" value="DNA2/NAM7 HELICASE FAMILY"/>
    <property type="match status" value="1"/>
</dbReference>
<dbReference type="Pfam" id="PF13086">
    <property type="entry name" value="AAA_11"/>
    <property type="match status" value="2"/>
</dbReference>
<evidence type="ECO:0000313" key="4">
    <source>
        <dbReference type="EMBL" id="GGJ99982.1"/>
    </source>
</evidence>
<sequence length="912" mass="105136">MDIEKELVLIKDEEKTKQIESCTFSDGKWNIKFYNTDKVYRYREKNVVNLNDPTEIDTEKMILYYKGQSLGGSKKTLDFGPYKRVIFKNGVQKIYPSSTLSMEQNALADQGASNCFTYLKELADYVGYFGDEEVSLLKKQYNNLDSISTRSVLATYLGMNALTHEERESPELIFPFGFNESQKRATNVAMTEQMSIIEGPPGTGKTQTILNIIANAIINNKVVAVVSNNNSATSNVFEKLEKYGIEFIAAFLGNSKNKEKFFNEQSGAYPDMSNWVLNKEEFEAIQHELRESQAKLDQMLQYQKQKAVLTRDLSRIKLEYKYFKEYYYPLENEEPELKSFLRLNADKVLQFLVEYEQTVKEDKYPFKNKVVNLFVHGIYNFKLYRYSPETVVSYLQKTYYEVKIHELTDAIEKLAGKLDQFDFDHAMQAFSEDSMKLFKASLAHKYGLGKDRVRFLPDILRKDFGCFNSEYPIILSTTHSLRNNAPNNYLFDYVLIDEASQVDIVTGALVMSCAKNAVVVGDDKQLPNVVTQDVEEKTTTVFNTYNLNPAYHYANHSLLTSVNTLFETVETTLLKEHYRCHPQIIGFCNEKFYHDELVVLTEENEDQDPLVIYETVKGNHARGTVNQRQIDVISQEVLTELKLKEDMSVGIVAPFRLQANKLQQTAIDNTEADTVHKYQGREKDIIILSTVANNVKSDDFVDNANLINVAVSRAVKKLVIVVAAGGREWHGTNIGDLIKYITYRNFKVVQSQIRSVFDLLYRDYHEKLIEVLKKHKKVSEHNSENLMSVVIKKVLEEDSFQTLDYVVHQPLRMLLKDMNKLTEAEREFALNIRTHTDFLIFNKMDKMPVLVVEVDGHAFHANDQNQLKRDAMKDTILQKYDVPILRLKTTGSEEEKVLRNKMLDVLSLSKQI</sequence>
<keyword evidence="4" id="KW-0378">Hydrolase</keyword>
<dbReference type="Pfam" id="PF10881">
    <property type="entry name" value="DUF2726"/>
    <property type="match status" value="1"/>
</dbReference>
<organism evidence="4 5">
    <name type="scientific">Lentibacillus kapialis</name>
    <dbReference type="NCBI Taxonomy" id="340214"/>
    <lineage>
        <taxon>Bacteria</taxon>
        <taxon>Bacillati</taxon>
        <taxon>Bacillota</taxon>
        <taxon>Bacilli</taxon>
        <taxon>Bacillales</taxon>
        <taxon>Bacillaceae</taxon>
        <taxon>Lentibacillus</taxon>
    </lineage>
</organism>
<dbReference type="InterPro" id="IPR041679">
    <property type="entry name" value="DNA2/NAM7-like_C"/>
</dbReference>
<protein>
    <submittedName>
        <fullName evidence="4">DNA helicase</fullName>
    </submittedName>
</protein>
<dbReference type="Pfam" id="PF13087">
    <property type="entry name" value="AAA_12"/>
    <property type="match status" value="1"/>
</dbReference>
<dbReference type="AlphaFoldDB" id="A0A917PXZ3"/>
<keyword evidence="5" id="KW-1185">Reference proteome</keyword>
<evidence type="ECO:0000259" key="3">
    <source>
        <dbReference type="Pfam" id="PF13087"/>
    </source>
</evidence>
<reference evidence="4" key="1">
    <citation type="journal article" date="2014" name="Int. J. Syst. Evol. Microbiol.">
        <title>Complete genome sequence of Corynebacterium casei LMG S-19264T (=DSM 44701T), isolated from a smear-ripened cheese.</title>
        <authorList>
            <consortium name="US DOE Joint Genome Institute (JGI-PGF)"/>
            <person name="Walter F."/>
            <person name="Albersmeier A."/>
            <person name="Kalinowski J."/>
            <person name="Ruckert C."/>
        </authorList>
    </citation>
    <scope>NUCLEOTIDE SEQUENCE</scope>
    <source>
        <strain evidence="4">JCM 12580</strain>
    </source>
</reference>
<dbReference type="PANTHER" id="PTHR10887:SF495">
    <property type="entry name" value="HELICASE SENATAXIN ISOFORM X1-RELATED"/>
    <property type="match status" value="1"/>
</dbReference>
<dbReference type="SUPFAM" id="SSF52540">
    <property type="entry name" value="P-loop containing nucleoside triphosphate hydrolases"/>
    <property type="match status" value="1"/>
</dbReference>
<dbReference type="InterPro" id="IPR045055">
    <property type="entry name" value="DNA2/NAM7-like"/>
</dbReference>
<reference evidence="4" key="2">
    <citation type="submission" date="2020-09" db="EMBL/GenBank/DDBJ databases">
        <authorList>
            <person name="Sun Q."/>
            <person name="Ohkuma M."/>
        </authorList>
    </citation>
    <scope>NUCLEOTIDE SEQUENCE</scope>
    <source>
        <strain evidence="4">JCM 12580</strain>
    </source>
</reference>
<keyword evidence="4" id="KW-0547">Nucleotide-binding</keyword>
<feature type="domain" description="DNA2/NAM7 helicase helicase" evidence="2">
    <location>
        <begin position="178"/>
        <end position="309"/>
    </location>
</feature>
<evidence type="ECO:0000259" key="2">
    <source>
        <dbReference type="Pfam" id="PF13086"/>
    </source>
</evidence>
<dbReference type="InterPro" id="IPR041677">
    <property type="entry name" value="DNA2/NAM7_AAA_11"/>
</dbReference>
<evidence type="ECO:0000313" key="5">
    <source>
        <dbReference type="Proteomes" id="UP000658382"/>
    </source>
</evidence>
<dbReference type="InterPro" id="IPR047187">
    <property type="entry name" value="SF1_C_Upf1"/>
</dbReference>
<evidence type="ECO:0000259" key="1">
    <source>
        <dbReference type="Pfam" id="PF10881"/>
    </source>
</evidence>
<name>A0A917PXZ3_9BACI</name>